<evidence type="ECO:0000256" key="1">
    <source>
        <dbReference type="ARBA" id="ARBA00011043"/>
    </source>
</evidence>
<evidence type="ECO:0000313" key="11">
    <source>
        <dbReference type="EMBL" id="VAW97300.1"/>
    </source>
</evidence>
<dbReference type="HAMAP" id="MF_00379">
    <property type="entry name" value="GTPase_MnmE"/>
    <property type="match status" value="1"/>
</dbReference>
<dbReference type="SUPFAM" id="SSF116878">
    <property type="entry name" value="TrmE connector domain"/>
    <property type="match status" value="1"/>
</dbReference>
<evidence type="ECO:0000256" key="5">
    <source>
        <dbReference type="ARBA" id="ARBA00022741"/>
    </source>
</evidence>
<dbReference type="SUPFAM" id="SSF52540">
    <property type="entry name" value="P-loop containing nucleoside triphosphate hydrolases"/>
    <property type="match status" value="1"/>
</dbReference>
<evidence type="ECO:0000259" key="10">
    <source>
        <dbReference type="PROSITE" id="PS51709"/>
    </source>
</evidence>
<dbReference type="FunFam" id="3.30.1360.120:FF:000001">
    <property type="entry name" value="tRNA modification GTPase MnmE"/>
    <property type="match status" value="1"/>
</dbReference>
<dbReference type="GO" id="GO:0002098">
    <property type="term" value="P:tRNA wobble uridine modification"/>
    <property type="evidence" value="ECO:0007669"/>
    <property type="project" value="TreeGrafter"/>
</dbReference>
<sequence>MPTDIQTETIAAVATPTGRGGVGIVRVSGPLASQIAKDVLGHSPKPRQAEYLAFKNTRQQTIDQGIALYFPAPNSFTGEDVLELQGHGGPVVMDMLLNTVIEAGARLARSGEFSERAFLNDKLDLAQAEAIADLIDAGSEQAARSAMRSLQGEFSAAVHDLVEQVTRLRIFVEASIDFPEEEIDFISEGKVSSQIEAQLATLATITSEAQQGSLIREGIHLVLVGQPNAGKSSLLNTLAQRDAAIVTEVPGTTRDIVKEAIMLDGLPIHILDTAGLRPSEDQVEKEGMRRTWEAVNQADVMLLLVDNNRGFSEPEHDIIKQCPDQVALIVVFNKCDLSEEKNTAPIESTQGQQCRISAKTGQGIDKLISQIKTLAGMQTSGEGAFMARRRHLVALDQALSHLQFALQQANQQQGELIAEELKLVQQHLGEITGELSSDDLLGKIFSEFCIGK</sequence>
<proteinExistence type="inferred from homology"/>
<keyword evidence="4" id="KW-0479">Metal-binding</keyword>
<dbReference type="InterPro" id="IPR027417">
    <property type="entry name" value="P-loop_NTPase"/>
</dbReference>
<dbReference type="NCBIfam" id="TIGR00450">
    <property type="entry name" value="mnmE_trmE_thdF"/>
    <property type="match status" value="1"/>
</dbReference>
<evidence type="ECO:0000256" key="8">
    <source>
        <dbReference type="ARBA" id="ARBA00022958"/>
    </source>
</evidence>
<keyword evidence="8" id="KW-0630">Potassium</keyword>
<evidence type="ECO:0000256" key="6">
    <source>
        <dbReference type="ARBA" id="ARBA00022801"/>
    </source>
</evidence>
<dbReference type="Gene3D" id="3.30.1360.120">
    <property type="entry name" value="Probable tRNA modification gtpase trme, domain 1"/>
    <property type="match status" value="1"/>
</dbReference>
<dbReference type="FunFam" id="3.40.50.300:FF:001376">
    <property type="entry name" value="tRNA modification GTPase MnmE"/>
    <property type="match status" value="1"/>
</dbReference>
<dbReference type="Gene3D" id="1.20.120.430">
    <property type="entry name" value="tRNA modification GTPase MnmE domain 2"/>
    <property type="match status" value="1"/>
</dbReference>
<keyword evidence="6" id="KW-0378">Hydrolase</keyword>
<evidence type="ECO:0000256" key="3">
    <source>
        <dbReference type="ARBA" id="ARBA00022694"/>
    </source>
</evidence>
<dbReference type="InterPro" id="IPR006073">
    <property type="entry name" value="GTP-bd"/>
</dbReference>
<keyword evidence="9" id="KW-0342">GTP-binding</keyword>
<dbReference type="PROSITE" id="PS51709">
    <property type="entry name" value="G_TRME"/>
    <property type="match status" value="1"/>
</dbReference>
<protein>
    <submittedName>
        <fullName evidence="11">tRNA-5-carboxymethylaminomethyl-2-thiouridine(34) synthesis protein MnmE</fullName>
    </submittedName>
</protein>
<dbReference type="GO" id="GO:0030488">
    <property type="term" value="P:tRNA methylation"/>
    <property type="evidence" value="ECO:0007669"/>
    <property type="project" value="TreeGrafter"/>
</dbReference>
<dbReference type="InterPro" id="IPR005225">
    <property type="entry name" value="Small_GTP-bd"/>
</dbReference>
<feature type="domain" description="TrmE-type G" evidence="10">
    <location>
        <begin position="218"/>
        <end position="376"/>
    </location>
</feature>
<organism evidence="11">
    <name type="scientific">hydrothermal vent metagenome</name>
    <dbReference type="NCBI Taxonomy" id="652676"/>
    <lineage>
        <taxon>unclassified sequences</taxon>
        <taxon>metagenomes</taxon>
        <taxon>ecological metagenomes</taxon>
    </lineage>
</organism>
<dbReference type="EMBL" id="UOFR01000046">
    <property type="protein sequence ID" value="VAW97300.1"/>
    <property type="molecule type" value="Genomic_DNA"/>
</dbReference>
<dbReference type="GO" id="GO:0046872">
    <property type="term" value="F:metal ion binding"/>
    <property type="evidence" value="ECO:0007669"/>
    <property type="project" value="UniProtKB-KW"/>
</dbReference>
<dbReference type="PANTHER" id="PTHR42714">
    <property type="entry name" value="TRNA MODIFICATION GTPASE GTPBP3"/>
    <property type="match status" value="1"/>
</dbReference>
<keyword evidence="2" id="KW-0963">Cytoplasm</keyword>
<evidence type="ECO:0000256" key="2">
    <source>
        <dbReference type="ARBA" id="ARBA00022490"/>
    </source>
</evidence>
<dbReference type="CDD" id="cd04164">
    <property type="entry name" value="trmE"/>
    <property type="match status" value="1"/>
</dbReference>
<dbReference type="NCBIfam" id="NF003661">
    <property type="entry name" value="PRK05291.1-3"/>
    <property type="match status" value="1"/>
</dbReference>
<dbReference type="InterPro" id="IPR027368">
    <property type="entry name" value="MnmE_dom2"/>
</dbReference>
<dbReference type="InterPro" id="IPR004520">
    <property type="entry name" value="GTPase_MnmE"/>
</dbReference>
<dbReference type="Pfam" id="PF01926">
    <property type="entry name" value="MMR_HSR1"/>
    <property type="match status" value="1"/>
</dbReference>
<evidence type="ECO:0000256" key="7">
    <source>
        <dbReference type="ARBA" id="ARBA00022842"/>
    </source>
</evidence>
<dbReference type="PANTHER" id="PTHR42714:SF2">
    <property type="entry name" value="TRNA MODIFICATION GTPASE GTPBP3, MITOCHONDRIAL"/>
    <property type="match status" value="1"/>
</dbReference>
<dbReference type="InterPro" id="IPR031168">
    <property type="entry name" value="G_TrmE"/>
</dbReference>
<dbReference type="GO" id="GO:0003924">
    <property type="term" value="F:GTPase activity"/>
    <property type="evidence" value="ECO:0007669"/>
    <property type="project" value="InterPro"/>
</dbReference>
<dbReference type="InterPro" id="IPR025867">
    <property type="entry name" value="MnmE_helical"/>
</dbReference>
<comment type="similarity">
    <text evidence="1">Belongs to the TRAFAC class TrmE-Era-EngA-EngB-Septin-like GTPase superfamily. TrmE GTPase family.</text>
</comment>
<dbReference type="InterPro" id="IPR018948">
    <property type="entry name" value="GTP-bd_TrmE_N"/>
</dbReference>
<dbReference type="CDD" id="cd14858">
    <property type="entry name" value="TrmE_N"/>
    <property type="match status" value="1"/>
</dbReference>
<name>A0A3B1A6X2_9ZZZZ</name>
<dbReference type="Gene3D" id="3.40.50.300">
    <property type="entry name" value="P-loop containing nucleotide triphosphate hydrolases"/>
    <property type="match status" value="1"/>
</dbReference>
<keyword evidence="7" id="KW-0460">Magnesium</keyword>
<dbReference type="GO" id="GO:0005829">
    <property type="term" value="C:cytosol"/>
    <property type="evidence" value="ECO:0007669"/>
    <property type="project" value="TreeGrafter"/>
</dbReference>
<keyword evidence="3" id="KW-0819">tRNA processing</keyword>
<gene>
    <name evidence="11" type="ORF">MNBD_GAMMA21-374</name>
</gene>
<dbReference type="InterPro" id="IPR027266">
    <property type="entry name" value="TrmE/GcvT-like"/>
</dbReference>
<accession>A0A3B1A6X2</accession>
<evidence type="ECO:0000256" key="4">
    <source>
        <dbReference type="ARBA" id="ARBA00022723"/>
    </source>
</evidence>
<reference evidence="11" key="1">
    <citation type="submission" date="2018-06" db="EMBL/GenBank/DDBJ databases">
        <authorList>
            <person name="Zhirakovskaya E."/>
        </authorList>
    </citation>
    <scope>NUCLEOTIDE SEQUENCE</scope>
</reference>
<dbReference type="Pfam" id="PF12631">
    <property type="entry name" value="MnmE_helical"/>
    <property type="match status" value="1"/>
</dbReference>
<dbReference type="PRINTS" id="PR00449">
    <property type="entry name" value="RASTRNSFRMNG"/>
</dbReference>
<evidence type="ECO:0000256" key="9">
    <source>
        <dbReference type="ARBA" id="ARBA00023134"/>
    </source>
</evidence>
<dbReference type="AlphaFoldDB" id="A0A3B1A6X2"/>
<keyword evidence="5" id="KW-0547">Nucleotide-binding</keyword>
<dbReference type="NCBIfam" id="TIGR00231">
    <property type="entry name" value="small_GTP"/>
    <property type="match status" value="1"/>
</dbReference>
<dbReference type="GO" id="GO:0005525">
    <property type="term" value="F:GTP binding"/>
    <property type="evidence" value="ECO:0007669"/>
    <property type="project" value="UniProtKB-KW"/>
</dbReference>
<dbReference type="Pfam" id="PF10396">
    <property type="entry name" value="TrmE_N"/>
    <property type="match status" value="1"/>
</dbReference>